<evidence type="ECO:0000259" key="4">
    <source>
        <dbReference type="Pfam" id="PF00933"/>
    </source>
</evidence>
<feature type="domain" description="Glycoside hydrolase family 3 N-terminal" evidence="4">
    <location>
        <begin position="74"/>
        <end position="295"/>
    </location>
</feature>
<evidence type="ECO:0000256" key="2">
    <source>
        <dbReference type="ARBA" id="ARBA00022801"/>
    </source>
</evidence>
<accession>A0A7G9W476</accession>
<dbReference type="PROSITE" id="PS00775">
    <property type="entry name" value="GLYCOSYL_HYDROL_F3"/>
    <property type="match status" value="1"/>
</dbReference>
<dbReference type="RefSeq" id="WP_213167156.1">
    <property type="nucleotide sequence ID" value="NZ_CP058559.1"/>
</dbReference>
<dbReference type="Proteomes" id="UP000516160">
    <property type="component" value="Chromosome"/>
</dbReference>
<dbReference type="PANTHER" id="PTHR42715">
    <property type="entry name" value="BETA-GLUCOSIDASE"/>
    <property type="match status" value="1"/>
</dbReference>
<dbReference type="InterPro" id="IPR036962">
    <property type="entry name" value="Glyco_hydro_3_N_sf"/>
</dbReference>
<dbReference type="InterPro" id="IPR001764">
    <property type="entry name" value="Glyco_hydro_3_N"/>
</dbReference>
<dbReference type="PANTHER" id="PTHR42715:SF10">
    <property type="entry name" value="BETA-GLUCOSIDASE"/>
    <property type="match status" value="1"/>
</dbReference>
<keyword evidence="6" id="KW-1185">Reference proteome</keyword>
<dbReference type="GO" id="GO:0004553">
    <property type="term" value="F:hydrolase activity, hydrolyzing O-glycosyl compounds"/>
    <property type="evidence" value="ECO:0007669"/>
    <property type="project" value="InterPro"/>
</dbReference>
<evidence type="ECO:0000256" key="1">
    <source>
        <dbReference type="ARBA" id="ARBA00005336"/>
    </source>
</evidence>
<evidence type="ECO:0000313" key="6">
    <source>
        <dbReference type="Proteomes" id="UP000516160"/>
    </source>
</evidence>
<dbReference type="PRINTS" id="PR00133">
    <property type="entry name" value="GLHYDRLASE3"/>
</dbReference>
<keyword evidence="3" id="KW-0119">Carbohydrate metabolism</keyword>
<protein>
    <submittedName>
        <fullName evidence="5">Glycoside hydrolase family 3 protein</fullName>
    </submittedName>
</protein>
<evidence type="ECO:0000313" key="5">
    <source>
        <dbReference type="EMBL" id="QNO13488.1"/>
    </source>
</evidence>
<dbReference type="GO" id="GO:0005975">
    <property type="term" value="P:carbohydrate metabolic process"/>
    <property type="evidence" value="ECO:0007669"/>
    <property type="project" value="InterPro"/>
</dbReference>
<dbReference type="AlphaFoldDB" id="A0A7G9W476"/>
<organism evidence="5 6">
    <name type="scientific">Alkalicella caledoniensis</name>
    <dbReference type="NCBI Taxonomy" id="2731377"/>
    <lineage>
        <taxon>Bacteria</taxon>
        <taxon>Bacillati</taxon>
        <taxon>Bacillota</taxon>
        <taxon>Clostridia</taxon>
        <taxon>Eubacteriales</taxon>
        <taxon>Proteinivoracaceae</taxon>
        <taxon>Alkalicella</taxon>
    </lineage>
</organism>
<proteinExistence type="inferred from homology"/>
<gene>
    <name evidence="5" type="ORF">HYG86_01240</name>
</gene>
<name>A0A7G9W476_ALKCA</name>
<comment type="similarity">
    <text evidence="1">Belongs to the glycosyl hydrolase 3 family.</text>
</comment>
<dbReference type="InterPro" id="IPR050288">
    <property type="entry name" value="Cellulose_deg_GH3"/>
</dbReference>
<reference evidence="5 6" key="1">
    <citation type="submission" date="2020-07" db="EMBL/GenBank/DDBJ databases">
        <title>Alkalicella. sp. LB2 genome.</title>
        <authorList>
            <person name="Postec A."/>
            <person name="Quemeneur M."/>
        </authorList>
    </citation>
    <scope>NUCLEOTIDE SEQUENCE [LARGE SCALE GENOMIC DNA]</scope>
    <source>
        <strain evidence="5 6">LB2</strain>
    </source>
</reference>
<dbReference type="Pfam" id="PF00933">
    <property type="entry name" value="Glyco_hydro_3"/>
    <property type="match status" value="1"/>
</dbReference>
<dbReference type="SUPFAM" id="SSF51445">
    <property type="entry name" value="(Trans)glycosidases"/>
    <property type="match status" value="1"/>
</dbReference>
<dbReference type="InterPro" id="IPR017853">
    <property type="entry name" value="GH"/>
</dbReference>
<dbReference type="KEGG" id="acae:HYG86_01240"/>
<keyword evidence="2 5" id="KW-0378">Hydrolase</keyword>
<dbReference type="EMBL" id="CP058559">
    <property type="protein sequence ID" value="QNO13488.1"/>
    <property type="molecule type" value="Genomic_DNA"/>
</dbReference>
<sequence length="313" mass="34929">MGNTTSKLYKKGLINVALCDGPAGLRLSRESGVLKDGNTKPYEMPLSFLNSLPGFIKKFLTANPKKTKPVYQFATAFPIGTALAQTWNRELLLFIGRAIGVEMQEYGVTYWLGPAMNIQRNPLCGRNFEYFSEDPLLSGKTAAHITTGVQETEGAYVTIKHFLCNNQEDNRNHVSSNIHERPLREIYLKGFEITVREGKAKSVMTSYNKVNGVYTPNLYDCCTNVLRNEWGFQGVVMTDWMSTGKNRASAAKSLSAGNDLIMAGMRGDKKDILKAYKSGTLSKEDIERCCANVIRSIVYSNVAREVTPEMFEK</sequence>
<evidence type="ECO:0000256" key="3">
    <source>
        <dbReference type="ARBA" id="ARBA00023277"/>
    </source>
</evidence>
<dbReference type="Gene3D" id="3.20.20.300">
    <property type="entry name" value="Glycoside hydrolase, family 3, N-terminal domain"/>
    <property type="match status" value="1"/>
</dbReference>
<dbReference type="InterPro" id="IPR019800">
    <property type="entry name" value="Glyco_hydro_3_AS"/>
</dbReference>